<dbReference type="InterPro" id="IPR013113">
    <property type="entry name" value="SIP_FAD-bd"/>
</dbReference>
<dbReference type="RefSeq" id="WP_245378576.1">
    <property type="nucleotide sequence ID" value="NZ_JAGINW010000001.1"/>
</dbReference>
<dbReference type="EMBL" id="JAGINW010000001">
    <property type="protein sequence ID" value="MBP2327755.1"/>
    <property type="molecule type" value="Genomic_DNA"/>
</dbReference>
<sequence>MSRVKTPAQRKMIRAEVVRTHRTSPSFVTLTIGGPDLAHFVPAGFDQCVRLFFRRDGQRELAMPTRSNNVWVAQHMMSRTATRPWVRNYTVRAFRPDSLEMDIEFALHGDDTPATAFATKASEGDPVGIFDEGVGYWPTKDTQLLVADESAVPAALAILDHAPQDLRAHVYLEVPRTADIRNLDTPPGVTVHWIARDDSPELPGQPALRTLKAADLPDGPLYTWVAGESALATGLRRHLVQDRKMPKSDVTFLGYWRHGKASLG</sequence>
<organism evidence="3 4">
    <name type="scientific">Kibdelosporangium banguiense</name>
    <dbReference type="NCBI Taxonomy" id="1365924"/>
    <lineage>
        <taxon>Bacteria</taxon>
        <taxon>Bacillati</taxon>
        <taxon>Actinomycetota</taxon>
        <taxon>Actinomycetes</taxon>
        <taxon>Pseudonocardiales</taxon>
        <taxon>Pseudonocardiaceae</taxon>
        <taxon>Kibdelosporangium</taxon>
    </lineage>
</organism>
<dbReference type="PANTHER" id="PTHR30157:SF0">
    <property type="entry name" value="NADPH-DEPENDENT FERRIC-CHELATE REDUCTASE"/>
    <property type="match status" value="1"/>
</dbReference>
<dbReference type="InterPro" id="IPR017938">
    <property type="entry name" value="Riboflavin_synthase-like_b-brl"/>
</dbReference>
<accession>A0ABS4TUX5</accession>
<name>A0ABS4TUX5_9PSEU</name>
<evidence type="ECO:0000313" key="3">
    <source>
        <dbReference type="EMBL" id="MBP2327755.1"/>
    </source>
</evidence>
<dbReference type="Pfam" id="PF08021">
    <property type="entry name" value="FAD_binding_9"/>
    <property type="match status" value="1"/>
</dbReference>
<feature type="domain" description="Siderophore-interacting FAD-binding" evidence="2">
    <location>
        <begin position="16"/>
        <end position="131"/>
    </location>
</feature>
<comment type="caution">
    <text evidence="3">The sequence shown here is derived from an EMBL/GenBank/DDBJ whole genome shotgun (WGS) entry which is preliminary data.</text>
</comment>
<dbReference type="PANTHER" id="PTHR30157">
    <property type="entry name" value="FERRIC REDUCTASE, NADPH-DEPENDENT"/>
    <property type="match status" value="1"/>
</dbReference>
<dbReference type="CDD" id="cd06193">
    <property type="entry name" value="siderophore_interacting"/>
    <property type="match status" value="1"/>
</dbReference>
<protein>
    <submittedName>
        <fullName evidence="3">NADPH-dependent ferric siderophore reductase</fullName>
    </submittedName>
</protein>
<dbReference type="InterPro" id="IPR039261">
    <property type="entry name" value="FNR_nucleotide-bd"/>
</dbReference>
<evidence type="ECO:0000259" key="2">
    <source>
        <dbReference type="Pfam" id="PF08021"/>
    </source>
</evidence>
<dbReference type="InterPro" id="IPR039374">
    <property type="entry name" value="SIP_fam"/>
</dbReference>
<keyword evidence="4" id="KW-1185">Reference proteome</keyword>
<dbReference type="Gene3D" id="3.40.50.80">
    <property type="entry name" value="Nucleotide-binding domain of ferredoxin-NADP reductase (FNR) module"/>
    <property type="match status" value="1"/>
</dbReference>
<reference evidence="3 4" key="1">
    <citation type="submission" date="2021-03" db="EMBL/GenBank/DDBJ databases">
        <title>Sequencing the genomes of 1000 actinobacteria strains.</title>
        <authorList>
            <person name="Klenk H.-P."/>
        </authorList>
    </citation>
    <scope>NUCLEOTIDE SEQUENCE [LARGE SCALE GENOMIC DNA]</scope>
    <source>
        <strain evidence="3 4">DSM 46670</strain>
    </source>
</reference>
<evidence type="ECO:0000313" key="4">
    <source>
        <dbReference type="Proteomes" id="UP001519332"/>
    </source>
</evidence>
<evidence type="ECO:0000259" key="1">
    <source>
        <dbReference type="Pfam" id="PF04954"/>
    </source>
</evidence>
<dbReference type="InterPro" id="IPR007037">
    <property type="entry name" value="SIP_rossman_dom"/>
</dbReference>
<dbReference type="Pfam" id="PF04954">
    <property type="entry name" value="SIP"/>
    <property type="match status" value="1"/>
</dbReference>
<proteinExistence type="predicted"/>
<gene>
    <name evidence="3" type="ORF">JOF56_008140</name>
</gene>
<feature type="domain" description="SIP-like Rossmann fold" evidence="1">
    <location>
        <begin position="141"/>
        <end position="259"/>
    </location>
</feature>
<dbReference type="Proteomes" id="UP001519332">
    <property type="component" value="Unassembled WGS sequence"/>
</dbReference>
<dbReference type="Gene3D" id="2.40.30.10">
    <property type="entry name" value="Translation factors"/>
    <property type="match status" value="1"/>
</dbReference>
<dbReference type="SUPFAM" id="SSF63380">
    <property type="entry name" value="Riboflavin synthase domain-like"/>
    <property type="match status" value="1"/>
</dbReference>